<protein>
    <recommendedName>
        <fullName evidence="6">ADP-ribosylglycohydrolase</fullName>
    </recommendedName>
</protein>
<dbReference type="Proteomes" id="UP000234653">
    <property type="component" value="Chromosome"/>
</dbReference>
<dbReference type="KEGG" id="lali:LA20249_06495"/>
<evidence type="ECO:0000256" key="3">
    <source>
        <dbReference type="PIRSR" id="PIRSR605502-1"/>
    </source>
</evidence>
<feature type="binding site" evidence="3">
    <location>
        <position position="52"/>
    </location>
    <ligand>
        <name>Mg(2+)</name>
        <dbReference type="ChEBI" id="CHEBI:18420"/>
        <label>1</label>
    </ligand>
</feature>
<keyword evidence="3" id="KW-0479">Metal-binding</keyword>
<proteinExistence type="inferred from homology"/>
<dbReference type="Pfam" id="PF03747">
    <property type="entry name" value="ADP_ribosyl_GH"/>
    <property type="match status" value="1"/>
</dbReference>
<dbReference type="InterPro" id="IPR050792">
    <property type="entry name" value="ADP-ribosylglycohydrolase"/>
</dbReference>
<feature type="binding site" evidence="3">
    <location>
        <position position="50"/>
    </location>
    <ligand>
        <name>Mg(2+)</name>
        <dbReference type="ChEBI" id="CHEBI:18420"/>
        <label>1</label>
    </ligand>
</feature>
<accession>A0A2K9HLI1</accession>
<dbReference type="GO" id="GO:0016787">
    <property type="term" value="F:hydrolase activity"/>
    <property type="evidence" value="ECO:0007669"/>
    <property type="project" value="UniProtKB-KW"/>
</dbReference>
<dbReference type="PANTHER" id="PTHR16222">
    <property type="entry name" value="ADP-RIBOSYLGLYCOHYDROLASE"/>
    <property type="match status" value="1"/>
</dbReference>
<comment type="cofactor">
    <cofactor evidence="3">
        <name>Mg(2+)</name>
        <dbReference type="ChEBI" id="CHEBI:18420"/>
    </cofactor>
    <text evidence="3">Binds 2 magnesium ions per subunit.</text>
</comment>
<dbReference type="OrthoDB" id="9798107at2"/>
<keyword evidence="2" id="KW-0378">Hydrolase</keyword>
<dbReference type="InterPro" id="IPR036705">
    <property type="entry name" value="Ribosyl_crysJ1_sf"/>
</dbReference>
<evidence type="ECO:0000256" key="1">
    <source>
        <dbReference type="ARBA" id="ARBA00010702"/>
    </source>
</evidence>
<gene>
    <name evidence="4" type="ORF">LA20249_06495</name>
</gene>
<comment type="similarity">
    <text evidence="1">Belongs to the ADP-ribosylglycohydrolase family.</text>
</comment>
<dbReference type="GO" id="GO:0046872">
    <property type="term" value="F:metal ion binding"/>
    <property type="evidence" value="ECO:0007669"/>
    <property type="project" value="UniProtKB-KW"/>
</dbReference>
<organism evidence="4 5">
    <name type="scientific">Companilactobacillus alimentarius DSM 20249</name>
    <dbReference type="NCBI Taxonomy" id="1423720"/>
    <lineage>
        <taxon>Bacteria</taxon>
        <taxon>Bacillati</taxon>
        <taxon>Bacillota</taxon>
        <taxon>Bacilli</taxon>
        <taxon>Lactobacillales</taxon>
        <taxon>Lactobacillaceae</taxon>
        <taxon>Companilactobacillus</taxon>
    </lineage>
</organism>
<evidence type="ECO:0000313" key="4">
    <source>
        <dbReference type="EMBL" id="AUI71845.1"/>
    </source>
</evidence>
<evidence type="ECO:0000313" key="5">
    <source>
        <dbReference type="Proteomes" id="UP000234653"/>
    </source>
</evidence>
<dbReference type="Gene3D" id="1.10.4080.10">
    <property type="entry name" value="ADP-ribosylation/Crystallin J1"/>
    <property type="match status" value="1"/>
</dbReference>
<feature type="binding site" evidence="3">
    <location>
        <position position="264"/>
    </location>
    <ligand>
        <name>Mg(2+)</name>
        <dbReference type="ChEBI" id="CHEBI:18420"/>
        <label>1</label>
    </ligand>
</feature>
<feature type="binding site" evidence="3">
    <location>
        <position position="51"/>
    </location>
    <ligand>
        <name>Mg(2+)</name>
        <dbReference type="ChEBI" id="CHEBI:18420"/>
        <label>1</label>
    </ligand>
</feature>
<keyword evidence="3" id="KW-0460">Magnesium</keyword>
<feature type="binding site" evidence="3">
    <location>
        <position position="265"/>
    </location>
    <ligand>
        <name>Mg(2+)</name>
        <dbReference type="ChEBI" id="CHEBI:18420"/>
        <label>1</label>
    </ligand>
</feature>
<sequence>MNIAQIKNILYSGIVGDAIGVPFEFAKRDSYYVDTMESGGTWEQPAGSWSDDTSFTLPLMSNLVEGGDYEQLMQKFEEYMYDNQFTPNNIAFGIGQTCAKAIRNWSINHYPALECGDPSEFANGNGALMRLAPLAIDLRNESDLKKRLALTKNYTTLTHRHPRAIMASYIYLEILHSLLNGKNLTDTLQVLPNEFRGAVDAIEWKEFDYYQAIFQPGFKDRSRDNIKSTGYVVDTLLAVVWTVLNSKSINEAIILAVNLGEDTDTIASIAGTMASCQYLSDRVDSNWVGQLQNLPLLQGIIDPFAKIEAK</sequence>
<evidence type="ECO:0008006" key="6">
    <source>
        <dbReference type="Google" id="ProtNLM"/>
    </source>
</evidence>
<dbReference type="SUPFAM" id="SSF101478">
    <property type="entry name" value="ADP-ribosylglycohydrolase"/>
    <property type="match status" value="1"/>
</dbReference>
<dbReference type="PANTHER" id="PTHR16222:SF24">
    <property type="entry name" value="ADP-RIBOSYLHYDROLASE ARH3"/>
    <property type="match status" value="1"/>
</dbReference>
<dbReference type="RefSeq" id="WP_057738314.1">
    <property type="nucleotide sequence ID" value="NZ_AZDQ01000016.1"/>
</dbReference>
<evidence type="ECO:0000256" key="2">
    <source>
        <dbReference type="ARBA" id="ARBA00022801"/>
    </source>
</evidence>
<keyword evidence="5" id="KW-1185">Reference proteome</keyword>
<reference evidence="4 5" key="1">
    <citation type="submission" date="2016-12" db="EMBL/GenBank/DDBJ databases">
        <title>The whole genome sequencing and assembly of Lactobacillus alimentarius DSM 20249T strain.</title>
        <authorList>
            <person name="Lee Y.-J."/>
            <person name="Yi H."/>
            <person name="Bahn Y.-S."/>
            <person name="Kim J.F."/>
            <person name="Lee D.-W."/>
        </authorList>
    </citation>
    <scope>NUCLEOTIDE SEQUENCE [LARGE SCALE GENOMIC DNA]</scope>
    <source>
        <strain evidence="4 5">DSM 20249</strain>
    </source>
</reference>
<name>A0A2K9HLI1_9LACO</name>
<feature type="binding site" evidence="3">
    <location>
        <position position="262"/>
    </location>
    <ligand>
        <name>Mg(2+)</name>
        <dbReference type="ChEBI" id="CHEBI:18420"/>
        <label>1</label>
    </ligand>
</feature>
<dbReference type="STRING" id="1423720.FC67_GL000441"/>
<dbReference type="AlphaFoldDB" id="A0A2K9HLI1"/>
<dbReference type="EMBL" id="CP018867">
    <property type="protein sequence ID" value="AUI71845.1"/>
    <property type="molecule type" value="Genomic_DNA"/>
</dbReference>
<dbReference type="InterPro" id="IPR005502">
    <property type="entry name" value="Ribosyl_crysJ1"/>
</dbReference>